<dbReference type="InterPro" id="IPR008988">
    <property type="entry name" value="Transcriptional_repressor_C"/>
</dbReference>
<evidence type="ECO:0000259" key="2">
    <source>
        <dbReference type="SMART" id="SM00899"/>
    </source>
</evidence>
<name>A0A6L5YA22_9BACT</name>
<accession>A0A6L5YA22</accession>
<dbReference type="SMART" id="SM00899">
    <property type="entry name" value="FeoA"/>
    <property type="match status" value="1"/>
</dbReference>
<dbReference type="SUPFAM" id="SSF50037">
    <property type="entry name" value="C-terminal domain of transcriptional repressors"/>
    <property type="match status" value="1"/>
</dbReference>
<comment type="caution">
    <text evidence="3">The sequence shown here is derived from an EMBL/GenBank/DDBJ whole genome shotgun (WGS) entry which is preliminary data.</text>
</comment>
<evidence type="ECO:0000313" key="4">
    <source>
        <dbReference type="Proteomes" id="UP000473699"/>
    </source>
</evidence>
<dbReference type="GO" id="GO:0046914">
    <property type="term" value="F:transition metal ion binding"/>
    <property type="evidence" value="ECO:0007669"/>
    <property type="project" value="InterPro"/>
</dbReference>
<protein>
    <submittedName>
        <fullName evidence="3">Ferrous iron transport protein A</fullName>
    </submittedName>
</protein>
<sequence>MTLMRLSSAEKFIGSEALHREKAEKRQRTRDLPLISSIKNSVRIRMRAFGVPSQDPGREGLTEKRMPRSLRRYLMFPLSSAPLNVDLKIVNPGGGARMSKRLESLGLSEGSILTLLQERDGDVIVRPAGGASCLALDQNVAARLMVTVNDS</sequence>
<dbReference type="InterPro" id="IPR038157">
    <property type="entry name" value="FeoA_core_dom"/>
</dbReference>
<dbReference type="Proteomes" id="UP000473699">
    <property type="component" value="Unassembled WGS sequence"/>
</dbReference>
<dbReference type="Gene3D" id="2.30.30.90">
    <property type="match status" value="1"/>
</dbReference>
<evidence type="ECO:0000256" key="1">
    <source>
        <dbReference type="ARBA" id="ARBA00023004"/>
    </source>
</evidence>
<dbReference type="InterPro" id="IPR007167">
    <property type="entry name" value="Fe-transptr_FeoA-like"/>
</dbReference>
<keyword evidence="4" id="KW-1185">Reference proteome</keyword>
<reference evidence="3 4" key="1">
    <citation type="submission" date="2019-08" db="EMBL/GenBank/DDBJ databases">
        <title>In-depth cultivation of the pig gut microbiome towards novel bacterial diversity and tailored functional studies.</title>
        <authorList>
            <person name="Wylensek D."/>
            <person name="Hitch T.C.A."/>
            <person name="Clavel T."/>
        </authorList>
    </citation>
    <scope>NUCLEOTIDE SEQUENCE [LARGE SCALE GENOMIC DNA]</scope>
    <source>
        <strain evidence="3 4">SM-530-WT-4B</strain>
    </source>
</reference>
<dbReference type="EMBL" id="VUNH01000003">
    <property type="protein sequence ID" value="MST55116.1"/>
    <property type="molecule type" value="Genomic_DNA"/>
</dbReference>
<dbReference type="Pfam" id="PF04023">
    <property type="entry name" value="FeoA"/>
    <property type="match status" value="1"/>
</dbReference>
<evidence type="ECO:0000313" key="3">
    <source>
        <dbReference type="EMBL" id="MST55116.1"/>
    </source>
</evidence>
<organism evidence="3 4">
    <name type="scientific">Pyramidobacter porci</name>
    <dbReference type="NCBI Taxonomy" id="2605789"/>
    <lineage>
        <taxon>Bacteria</taxon>
        <taxon>Thermotogati</taxon>
        <taxon>Synergistota</taxon>
        <taxon>Synergistia</taxon>
        <taxon>Synergistales</taxon>
        <taxon>Dethiosulfovibrionaceae</taxon>
        <taxon>Pyramidobacter</taxon>
    </lineage>
</organism>
<dbReference type="AlphaFoldDB" id="A0A6L5YA22"/>
<feature type="domain" description="Ferrous iron transporter FeoA-like" evidence="2">
    <location>
        <begin position="76"/>
        <end position="148"/>
    </location>
</feature>
<proteinExistence type="predicted"/>
<gene>
    <name evidence="3" type="ORF">FYJ74_03515</name>
</gene>
<keyword evidence="1" id="KW-0408">Iron</keyword>